<reference evidence="3 4" key="1">
    <citation type="submission" date="2020-08" db="EMBL/GenBank/DDBJ databases">
        <title>Sequencing the genomes of 1000 actinobacteria strains.</title>
        <authorList>
            <person name="Klenk H.-P."/>
        </authorList>
    </citation>
    <scope>NUCLEOTIDE SEQUENCE [LARGE SCALE GENOMIC DNA]</scope>
    <source>
        <strain evidence="3 4">DSM 45362</strain>
    </source>
</reference>
<sequence length="94" mass="10135">MYSFIWRRLPGNAWSKLALSLVLTAGVVTLLWIIVFPWAEPLLPFDDVQVGNGTEVTQEEAPPDDVIPYPTTNNPEPSSAPSAAPSPSVSRSAS</sequence>
<organism evidence="3 4">
    <name type="scientific">Allocatelliglobosispora scoriae</name>
    <dbReference type="NCBI Taxonomy" id="643052"/>
    <lineage>
        <taxon>Bacteria</taxon>
        <taxon>Bacillati</taxon>
        <taxon>Actinomycetota</taxon>
        <taxon>Actinomycetes</taxon>
        <taxon>Micromonosporales</taxon>
        <taxon>Micromonosporaceae</taxon>
        <taxon>Allocatelliglobosispora</taxon>
    </lineage>
</organism>
<dbReference type="Proteomes" id="UP000587527">
    <property type="component" value="Unassembled WGS sequence"/>
</dbReference>
<proteinExistence type="predicted"/>
<evidence type="ECO:0000313" key="4">
    <source>
        <dbReference type="Proteomes" id="UP000587527"/>
    </source>
</evidence>
<feature type="region of interest" description="Disordered" evidence="1">
    <location>
        <begin position="53"/>
        <end position="94"/>
    </location>
</feature>
<comment type="caution">
    <text evidence="3">The sequence shown here is derived from an EMBL/GenBank/DDBJ whole genome shotgun (WGS) entry which is preliminary data.</text>
</comment>
<accession>A0A841BWG7</accession>
<feature type="compositionally biased region" description="Low complexity" evidence="1">
    <location>
        <begin position="77"/>
        <end position="94"/>
    </location>
</feature>
<evidence type="ECO:0000256" key="1">
    <source>
        <dbReference type="SAM" id="MobiDB-lite"/>
    </source>
</evidence>
<gene>
    <name evidence="3" type="ORF">F4553_004450</name>
</gene>
<evidence type="ECO:0000256" key="2">
    <source>
        <dbReference type="SAM" id="Phobius"/>
    </source>
</evidence>
<name>A0A841BWG7_9ACTN</name>
<keyword evidence="2" id="KW-0812">Transmembrane</keyword>
<keyword evidence="4" id="KW-1185">Reference proteome</keyword>
<dbReference type="EMBL" id="JACHMN010000002">
    <property type="protein sequence ID" value="MBB5871071.1"/>
    <property type="molecule type" value="Genomic_DNA"/>
</dbReference>
<dbReference type="RefSeq" id="WP_184838882.1">
    <property type="nucleotide sequence ID" value="NZ_JACHMN010000002.1"/>
</dbReference>
<evidence type="ECO:0000313" key="3">
    <source>
        <dbReference type="EMBL" id="MBB5871071.1"/>
    </source>
</evidence>
<keyword evidence="2" id="KW-0472">Membrane</keyword>
<feature type="transmembrane region" description="Helical" evidence="2">
    <location>
        <begin position="17"/>
        <end position="39"/>
    </location>
</feature>
<keyword evidence="2" id="KW-1133">Transmembrane helix</keyword>
<protein>
    <submittedName>
        <fullName evidence="3">Uncharacterized protein</fullName>
    </submittedName>
</protein>
<dbReference type="AlphaFoldDB" id="A0A841BWG7"/>